<dbReference type="GO" id="GO:0003677">
    <property type="term" value="F:DNA binding"/>
    <property type="evidence" value="ECO:0007669"/>
    <property type="project" value="UniProtKB-KW"/>
</dbReference>
<name>A0A8S0Q9X1_OLEEU</name>
<dbReference type="SUPFAM" id="SSF101941">
    <property type="entry name" value="NAC domain"/>
    <property type="match status" value="1"/>
</dbReference>
<evidence type="ECO:0000256" key="3">
    <source>
        <dbReference type="ARBA" id="ARBA00023163"/>
    </source>
</evidence>
<keyword evidence="4" id="KW-0539">Nucleus</keyword>
<dbReference type="Gene3D" id="2.170.150.80">
    <property type="entry name" value="NAC domain"/>
    <property type="match status" value="1"/>
</dbReference>
<dbReference type="Pfam" id="PF02365">
    <property type="entry name" value="NAM"/>
    <property type="match status" value="1"/>
</dbReference>
<organism evidence="7 8">
    <name type="scientific">Olea europaea subsp. europaea</name>
    <dbReference type="NCBI Taxonomy" id="158383"/>
    <lineage>
        <taxon>Eukaryota</taxon>
        <taxon>Viridiplantae</taxon>
        <taxon>Streptophyta</taxon>
        <taxon>Embryophyta</taxon>
        <taxon>Tracheophyta</taxon>
        <taxon>Spermatophyta</taxon>
        <taxon>Magnoliopsida</taxon>
        <taxon>eudicotyledons</taxon>
        <taxon>Gunneridae</taxon>
        <taxon>Pentapetalae</taxon>
        <taxon>asterids</taxon>
        <taxon>lamiids</taxon>
        <taxon>Lamiales</taxon>
        <taxon>Oleaceae</taxon>
        <taxon>Oleeae</taxon>
        <taxon>Olea</taxon>
    </lineage>
</organism>
<dbReference type="AlphaFoldDB" id="A0A8S0Q9X1"/>
<sequence length="243" mass="27842">MSDNLLPGFRFYPTEEELISFYLLKKIQGKGQELDMVIPVVHIYDYSPWDLPQYAGELCRGDPEQWFFFFPKQEREARGGRPNRLTMEGYWKATGSPGDVYSSNGTIIGRKRTMVFYVGRAPNGTKTSWKMNEYKAIELGEASSSIQPQISEEFTLCRVYKQSKCIRSFDRRPSQAAEGGQPVMHHQHDHNNEGTTTVSDIFSGNISPSEDHAANSDNNWDNIMATGDGSLWDWEQVNKDWYD</sequence>
<accession>A0A8S0Q9X1</accession>
<evidence type="ECO:0000256" key="1">
    <source>
        <dbReference type="ARBA" id="ARBA00023015"/>
    </source>
</evidence>
<evidence type="ECO:0000256" key="2">
    <source>
        <dbReference type="ARBA" id="ARBA00023125"/>
    </source>
</evidence>
<feature type="region of interest" description="Disordered" evidence="5">
    <location>
        <begin position="170"/>
        <end position="196"/>
    </location>
</feature>
<dbReference type="PROSITE" id="PS51005">
    <property type="entry name" value="NAC"/>
    <property type="match status" value="1"/>
</dbReference>
<evidence type="ECO:0000256" key="5">
    <source>
        <dbReference type="SAM" id="MobiDB-lite"/>
    </source>
</evidence>
<gene>
    <name evidence="7" type="ORF">OLEA9_A117633</name>
</gene>
<reference evidence="7 8" key="1">
    <citation type="submission" date="2019-12" db="EMBL/GenBank/DDBJ databases">
        <authorList>
            <person name="Alioto T."/>
            <person name="Alioto T."/>
            <person name="Gomez Garrido J."/>
        </authorList>
    </citation>
    <scope>NUCLEOTIDE SEQUENCE [LARGE SCALE GENOMIC DNA]</scope>
</reference>
<dbReference type="InterPro" id="IPR003441">
    <property type="entry name" value="NAC-dom"/>
</dbReference>
<dbReference type="Gramene" id="OE9A117633T1">
    <property type="protein sequence ID" value="OE9A117633C1"/>
    <property type="gene ID" value="OE9A117633"/>
</dbReference>
<evidence type="ECO:0000259" key="6">
    <source>
        <dbReference type="PROSITE" id="PS51005"/>
    </source>
</evidence>
<dbReference type="OrthoDB" id="622307at2759"/>
<dbReference type="PANTHER" id="PTHR31744">
    <property type="entry name" value="PROTEIN CUP-SHAPED COTYLEDON 2-RELATED"/>
    <property type="match status" value="1"/>
</dbReference>
<keyword evidence="2" id="KW-0238">DNA-binding</keyword>
<evidence type="ECO:0000313" key="8">
    <source>
        <dbReference type="Proteomes" id="UP000594638"/>
    </source>
</evidence>
<protein>
    <submittedName>
        <fullName evidence="7">NAC domain-containing 90-like</fullName>
    </submittedName>
</protein>
<dbReference type="InterPro" id="IPR036093">
    <property type="entry name" value="NAC_dom_sf"/>
</dbReference>
<dbReference type="PANTHER" id="PTHR31744:SF220">
    <property type="entry name" value="LOW QUALITY PROTEIN: NAC DOMAIN-CONTAINING PROTEIN 90-LIKE"/>
    <property type="match status" value="1"/>
</dbReference>
<keyword evidence="3" id="KW-0804">Transcription</keyword>
<evidence type="ECO:0000256" key="4">
    <source>
        <dbReference type="ARBA" id="ARBA00023242"/>
    </source>
</evidence>
<keyword evidence="8" id="KW-1185">Reference proteome</keyword>
<dbReference type="Proteomes" id="UP000594638">
    <property type="component" value="Unassembled WGS sequence"/>
</dbReference>
<proteinExistence type="predicted"/>
<feature type="domain" description="NAC" evidence="6">
    <location>
        <begin position="5"/>
        <end position="162"/>
    </location>
</feature>
<keyword evidence="1" id="KW-0805">Transcription regulation</keyword>
<comment type="caution">
    <text evidence="7">The sequence shown here is derived from an EMBL/GenBank/DDBJ whole genome shotgun (WGS) entry which is preliminary data.</text>
</comment>
<dbReference type="EMBL" id="CACTIH010000574">
    <property type="protein sequence ID" value="CAA2961592.1"/>
    <property type="molecule type" value="Genomic_DNA"/>
</dbReference>
<dbReference type="GO" id="GO:0006355">
    <property type="term" value="P:regulation of DNA-templated transcription"/>
    <property type="evidence" value="ECO:0007669"/>
    <property type="project" value="InterPro"/>
</dbReference>
<evidence type="ECO:0000313" key="7">
    <source>
        <dbReference type="EMBL" id="CAA2961592.1"/>
    </source>
</evidence>